<comment type="caution">
    <text evidence="1">The sequence shown here is derived from an EMBL/GenBank/DDBJ whole genome shotgun (WGS) entry which is preliminary data.</text>
</comment>
<dbReference type="Proteomes" id="UP001160334">
    <property type="component" value="Unassembled WGS sequence"/>
</dbReference>
<protein>
    <submittedName>
        <fullName evidence="1">Uncharacterized protein</fullName>
    </submittedName>
</protein>
<accession>A0ABT6MEW4</accession>
<dbReference type="RefSeq" id="WP_280762142.1">
    <property type="nucleotide sequence ID" value="NZ_JARXVC010000011.1"/>
</dbReference>
<gene>
    <name evidence="1" type="ORF">M2280_004092</name>
</gene>
<organism evidence="1 2">
    <name type="scientific">Prescottella agglutinans</name>
    <dbReference type="NCBI Taxonomy" id="1644129"/>
    <lineage>
        <taxon>Bacteria</taxon>
        <taxon>Bacillati</taxon>
        <taxon>Actinomycetota</taxon>
        <taxon>Actinomycetes</taxon>
        <taxon>Mycobacteriales</taxon>
        <taxon>Nocardiaceae</taxon>
        <taxon>Prescottella</taxon>
    </lineage>
</organism>
<sequence>MSAKFWLVCDCGDMESVYLDDMNTPCDFPLDGEHIDMTCNICEQGARS</sequence>
<evidence type="ECO:0000313" key="2">
    <source>
        <dbReference type="Proteomes" id="UP001160334"/>
    </source>
</evidence>
<name>A0ABT6MEW4_9NOCA</name>
<keyword evidence="2" id="KW-1185">Reference proteome</keyword>
<dbReference type="EMBL" id="JARXVC010000011">
    <property type="protein sequence ID" value="MDH6282855.1"/>
    <property type="molecule type" value="Genomic_DNA"/>
</dbReference>
<reference evidence="1 2" key="1">
    <citation type="submission" date="2023-04" db="EMBL/GenBank/DDBJ databases">
        <title>Forest soil microbial communities from Buena Vista Peninsula, Colon Province, Panama.</title>
        <authorList>
            <person name="Bouskill N."/>
        </authorList>
    </citation>
    <scope>NUCLEOTIDE SEQUENCE [LARGE SCALE GENOMIC DNA]</scope>
    <source>
        <strain evidence="1 2">CFH S0262</strain>
    </source>
</reference>
<proteinExistence type="predicted"/>
<evidence type="ECO:0000313" key="1">
    <source>
        <dbReference type="EMBL" id="MDH6282855.1"/>
    </source>
</evidence>